<dbReference type="Pfam" id="PF00400">
    <property type="entry name" value="WD40"/>
    <property type="match status" value="2"/>
</dbReference>
<dbReference type="SMART" id="SM00320">
    <property type="entry name" value="WD40"/>
    <property type="match status" value="6"/>
</dbReference>
<dbReference type="InterPro" id="IPR019775">
    <property type="entry name" value="WD40_repeat_CS"/>
</dbReference>
<dbReference type="AlphaFoldDB" id="K5W4M6"/>
<dbReference type="PROSITE" id="PS50082">
    <property type="entry name" value="WD_REPEATS_2"/>
    <property type="match status" value="2"/>
</dbReference>
<dbReference type="FunCoup" id="K5W4M6">
    <property type="interactions" value="164"/>
</dbReference>
<dbReference type="HOGENOM" id="CLU_000288_57_36_1"/>
<dbReference type="InParanoid" id="K5W4M6"/>
<dbReference type="Gene3D" id="2.130.10.10">
    <property type="entry name" value="YVTN repeat-like/Quinoprotein amine dehydrogenase"/>
    <property type="match status" value="2"/>
</dbReference>
<feature type="repeat" description="WD" evidence="3">
    <location>
        <begin position="148"/>
        <end position="189"/>
    </location>
</feature>
<evidence type="ECO:0000256" key="2">
    <source>
        <dbReference type="ARBA" id="ARBA00022737"/>
    </source>
</evidence>
<evidence type="ECO:0000313" key="5">
    <source>
        <dbReference type="Proteomes" id="UP000008370"/>
    </source>
</evidence>
<proteinExistence type="predicted"/>
<protein>
    <submittedName>
        <fullName evidence="4">Uncharacterized protein</fullName>
    </submittedName>
</protein>
<sequence>MEDVISHEQECALARRTITPSDLAEWQNIAFDDASRFGDVRAFIGPTEAEAWPLKFKRLTFVDSRNPSANCKCFALSTDHKLLAASFESCELLVWRDNLLVQRLFYQGHTDHVSSLSFSPVDHALASGSIDTTVIIWNTRLGNHFMRLGGHDGPVRRIAHTPRGTLIATAVDNKSVKIWDASNGAFLHSFDVSDRINGLTFSPDDSRLLVQLVDSCVLYDVHTHTHIDGLHHGLATLFAGSMSHQGDRVVTGPGSSGQVKIWSAVTGEELLTIGHRRNLANPLIFSPDDTEVLASCYEDETVAAYDSWTGEPRRVYSISQRAFRMAYSPDAHYVALLARDGGLQVHDTKSGAFLAKFESGEQSRDNKEIRFSSDNQTVLTYFPRGLLALYNIRDVLRLR</sequence>
<dbReference type="RefSeq" id="XP_007391420.1">
    <property type="nucleotide sequence ID" value="XM_007391358.1"/>
</dbReference>
<dbReference type="EMBL" id="JH930469">
    <property type="protein sequence ID" value="EKM58828.1"/>
    <property type="molecule type" value="Genomic_DNA"/>
</dbReference>
<gene>
    <name evidence="4" type="ORF">PHACADRAFT_85530</name>
</gene>
<dbReference type="InterPro" id="IPR011047">
    <property type="entry name" value="Quinoprotein_ADH-like_sf"/>
</dbReference>
<evidence type="ECO:0000256" key="3">
    <source>
        <dbReference type="PROSITE-ProRule" id="PRU00221"/>
    </source>
</evidence>
<dbReference type="KEGG" id="pco:PHACADRAFT_85530"/>
<dbReference type="PANTHER" id="PTHR19848">
    <property type="entry name" value="WD40 REPEAT PROTEIN"/>
    <property type="match status" value="1"/>
</dbReference>
<accession>K5W4M6</accession>
<evidence type="ECO:0000313" key="4">
    <source>
        <dbReference type="EMBL" id="EKM58828.1"/>
    </source>
</evidence>
<keyword evidence="5" id="KW-1185">Reference proteome</keyword>
<dbReference type="GeneID" id="18920501"/>
<dbReference type="SUPFAM" id="SSF50998">
    <property type="entry name" value="Quinoprotein alcohol dehydrogenase-like"/>
    <property type="match status" value="1"/>
</dbReference>
<organism evidence="4 5">
    <name type="scientific">Phanerochaete carnosa (strain HHB-10118-sp)</name>
    <name type="common">White-rot fungus</name>
    <name type="synonym">Peniophora carnosa</name>
    <dbReference type="NCBI Taxonomy" id="650164"/>
    <lineage>
        <taxon>Eukaryota</taxon>
        <taxon>Fungi</taxon>
        <taxon>Dikarya</taxon>
        <taxon>Basidiomycota</taxon>
        <taxon>Agaricomycotina</taxon>
        <taxon>Agaricomycetes</taxon>
        <taxon>Polyporales</taxon>
        <taxon>Phanerochaetaceae</taxon>
        <taxon>Phanerochaete</taxon>
    </lineage>
</organism>
<dbReference type="InterPro" id="IPR001680">
    <property type="entry name" value="WD40_rpt"/>
</dbReference>
<dbReference type="OrthoDB" id="10251741at2759"/>
<keyword evidence="1 3" id="KW-0853">WD repeat</keyword>
<dbReference type="PROSITE" id="PS00678">
    <property type="entry name" value="WD_REPEATS_1"/>
    <property type="match status" value="2"/>
</dbReference>
<evidence type="ECO:0000256" key="1">
    <source>
        <dbReference type="ARBA" id="ARBA00022574"/>
    </source>
</evidence>
<dbReference type="STRING" id="650164.K5W4M6"/>
<dbReference type="Proteomes" id="UP000008370">
    <property type="component" value="Unassembled WGS sequence"/>
</dbReference>
<feature type="repeat" description="WD" evidence="3">
    <location>
        <begin position="106"/>
        <end position="147"/>
    </location>
</feature>
<reference evidence="4 5" key="1">
    <citation type="journal article" date="2012" name="BMC Genomics">
        <title>Comparative genomics of the white-rot fungi, Phanerochaete carnosa and P. chrysosporium, to elucidate the genetic basis of the distinct wood types they colonize.</title>
        <authorList>
            <person name="Suzuki H."/>
            <person name="MacDonald J."/>
            <person name="Syed K."/>
            <person name="Salamov A."/>
            <person name="Hori C."/>
            <person name="Aerts A."/>
            <person name="Henrissat B."/>
            <person name="Wiebenga A."/>
            <person name="vanKuyk P.A."/>
            <person name="Barry K."/>
            <person name="Lindquist E."/>
            <person name="LaButti K."/>
            <person name="Lapidus A."/>
            <person name="Lucas S."/>
            <person name="Coutinho P."/>
            <person name="Gong Y."/>
            <person name="Samejima M."/>
            <person name="Mahadevan R."/>
            <person name="Abou-Zaid M."/>
            <person name="de Vries R.P."/>
            <person name="Igarashi K."/>
            <person name="Yadav J.S."/>
            <person name="Grigoriev I.V."/>
            <person name="Master E.R."/>
        </authorList>
    </citation>
    <scope>NUCLEOTIDE SEQUENCE [LARGE SCALE GENOMIC DNA]</scope>
    <source>
        <strain evidence="4 5">HHB-10118-sp</strain>
    </source>
</reference>
<dbReference type="PANTHER" id="PTHR19848:SF8">
    <property type="entry name" value="F-BOX AND WD REPEAT DOMAIN CONTAINING 7"/>
    <property type="match status" value="1"/>
</dbReference>
<dbReference type="PROSITE" id="PS50294">
    <property type="entry name" value="WD_REPEATS_REGION"/>
    <property type="match status" value="2"/>
</dbReference>
<dbReference type="InterPro" id="IPR015943">
    <property type="entry name" value="WD40/YVTN_repeat-like_dom_sf"/>
</dbReference>
<name>K5W4M6_PHACS</name>
<keyword evidence="2" id="KW-0677">Repeat</keyword>